<feature type="transmembrane region" description="Helical" evidence="8">
    <location>
        <begin position="80"/>
        <end position="101"/>
    </location>
</feature>
<reference evidence="10 11" key="3">
    <citation type="journal article" date="2008" name="BMC Genomics">
        <title>The genome of the versatile nitrogen fixer Azorhizobium caulinodans ORS571.</title>
        <authorList>
            <person name="Lee KB."/>
            <person name="Backer P.D."/>
            <person name="Aono T."/>
            <person name="Liu CT."/>
            <person name="Suzuki S."/>
            <person name="Suzuki T."/>
            <person name="Kaneko T."/>
            <person name="Yamada M."/>
            <person name="Tabata S."/>
            <person name="Kupfer D.M."/>
            <person name="Najar F.Z."/>
            <person name="Wiley G.B."/>
            <person name="Roe B."/>
            <person name="Binnewies T.T."/>
            <person name="Ussery D.W."/>
            <person name="D'Haeze W."/>
            <person name="Herder J.D."/>
            <person name="Gevers D."/>
            <person name="Vereecke D."/>
            <person name="Holsters M."/>
            <person name="Oyaizu H."/>
        </authorList>
    </citation>
    <scope>NUCLEOTIDE SEQUENCE [LARGE SCALE GENOMIC DNA]</scope>
    <source>
        <strain evidence="11">ATCC 43989 / DSM 5975 / JCM 20966 / LMG 6465 / NBRC 14845 / NCIMB 13405 / ORS 571</strain>
    </source>
</reference>
<dbReference type="PROSITE" id="PS50850">
    <property type="entry name" value="MFS"/>
    <property type="match status" value="1"/>
</dbReference>
<dbReference type="PANTHER" id="PTHR23513:SF9">
    <property type="entry name" value="ENTEROBACTIN EXPORTER ENTS"/>
    <property type="match status" value="1"/>
</dbReference>
<evidence type="ECO:0000259" key="9">
    <source>
        <dbReference type="PROSITE" id="PS50850"/>
    </source>
</evidence>
<protein>
    <submittedName>
        <fullName evidence="10">Putative transmembrane protein</fullName>
    </submittedName>
</protein>
<dbReference type="STRING" id="438753.AZC_3713"/>
<evidence type="ECO:0000256" key="3">
    <source>
        <dbReference type="ARBA" id="ARBA00022475"/>
    </source>
</evidence>
<name>A8IN75_AZOC5</name>
<proteinExistence type="predicted"/>
<evidence type="ECO:0000256" key="6">
    <source>
        <dbReference type="ARBA" id="ARBA00023136"/>
    </source>
</evidence>
<feature type="transmembrane region" description="Helical" evidence="8">
    <location>
        <begin position="50"/>
        <end position="74"/>
    </location>
</feature>
<feature type="transmembrane region" description="Helical" evidence="8">
    <location>
        <begin position="253"/>
        <end position="278"/>
    </location>
</feature>
<reference evidence="10 11" key="6">
    <citation type="journal article" date="2011" name="Appl. Environ. Microbiol.">
        <title>Involvement of the azorhizobial chromosome partition gene (parA) in the onset of bacteroid differentiation during Sesbania rostrata stem nodule development.</title>
        <authorList>
            <person name="Liu CT."/>
            <person name="Lee KB."/>
            <person name="Wang YS."/>
            <person name="Peng MH."/>
            <person name="Lee KT."/>
            <person name="Suzuki S."/>
            <person name="Suzuki T."/>
            <person name="Oyaizu H."/>
        </authorList>
    </citation>
    <scope>NUCLEOTIDE SEQUENCE [LARGE SCALE GENOMIC DNA]</scope>
    <source>
        <strain evidence="11">ATCC 43989 / DSM 5975 / JCM 20966 / LMG 6465 / NBRC 14845 / NCIMB 13405 / ORS 571</strain>
    </source>
</reference>
<keyword evidence="2" id="KW-0813">Transport</keyword>
<dbReference type="Proteomes" id="UP000000270">
    <property type="component" value="Chromosome"/>
</dbReference>
<evidence type="ECO:0000256" key="8">
    <source>
        <dbReference type="SAM" id="Phobius"/>
    </source>
</evidence>
<accession>A8IN75</accession>
<comment type="subcellular location">
    <subcellularLocation>
        <location evidence="1">Cell membrane</location>
        <topology evidence="1">Multi-pass membrane protein</topology>
    </subcellularLocation>
</comment>
<dbReference type="KEGG" id="azc:AZC_3713"/>
<evidence type="ECO:0000256" key="2">
    <source>
        <dbReference type="ARBA" id="ARBA00022448"/>
    </source>
</evidence>
<feature type="region of interest" description="Disordered" evidence="7">
    <location>
        <begin position="1"/>
        <end position="29"/>
    </location>
</feature>
<reference evidence="10 11" key="5">
    <citation type="journal article" date="2010" name="Appl. Environ. Microbiol.">
        <title>phrR-like gene praR of Azorhizobium caulinodans ORS571 is essential for symbiosis with Sesbania rostrata and is involved in expression of reb genes.</title>
        <authorList>
            <person name="Akiba N."/>
            <person name="Aono T."/>
            <person name="Toyazaki H."/>
            <person name="Sato S."/>
            <person name="Oyaizu H."/>
        </authorList>
    </citation>
    <scope>NUCLEOTIDE SEQUENCE [LARGE SCALE GENOMIC DNA]</scope>
    <source>
        <strain evidence="11">ATCC 43989 / DSM 5975 / JCM 20966 / LMG 6465 / NBRC 14845 / NCIMB 13405 / ORS 571</strain>
    </source>
</reference>
<dbReference type="GO" id="GO:0005886">
    <property type="term" value="C:plasma membrane"/>
    <property type="evidence" value="ECO:0007669"/>
    <property type="project" value="UniProtKB-SubCell"/>
</dbReference>
<feature type="transmembrane region" description="Helical" evidence="8">
    <location>
        <begin position="320"/>
        <end position="342"/>
    </location>
</feature>
<dbReference type="eggNOG" id="COG0477">
    <property type="taxonomic scope" value="Bacteria"/>
</dbReference>
<dbReference type="InterPro" id="IPR020846">
    <property type="entry name" value="MFS_dom"/>
</dbReference>
<dbReference type="EMBL" id="AP009384">
    <property type="protein sequence ID" value="BAF89711.1"/>
    <property type="molecule type" value="Genomic_DNA"/>
</dbReference>
<keyword evidence="3" id="KW-1003">Cell membrane</keyword>
<feature type="domain" description="Major facilitator superfamily (MFS) profile" evidence="9">
    <location>
        <begin position="47"/>
        <end position="431"/>
    </location>
</feature>
<sequence>MSGADAASSFPRSANACRADHKRGIKPPRRGSVTVLAETDRLSRHPAFMAFWVARVLSALAFQIAGVVVGWMVYEKTADAYYLGYVGLCQFLPMVLLTFVVGTLADRIDRRRIVIVCQSVAGLALALLAIGAATDTLSVGGIFVAVAVLGGARAFEHPTQTALLPGLVPEHLLHRAIAMATSAMQTATIIGPALGGVLYVLGARAPLAIAALSYLFAAAAMTTVRLERPAPRRDPVTLSSVFSGVGFVWSRPLILGALSLDLFAVLLGGATALLPIFAADVLHTGPWGLGLLRSAPAVGAIGMALLLAHVPMKKNVGLKMFAAVATFGLATVVFSASTNLYLSLVALAVMGASDNVSVVVRQSLVQLNTPDEMRGRVSAVNSLFIGTSNQLGEFESGMTAGLMGAVPAGILGGVGTILVALSWMWLFPALRKADTLTGKNRA</sequence>
<evidence type="ECO:0000313" key="10">
    <source>
        <dbReference type="EMBL" id="BAF89711.1"/>
    </source>
</evidence>
<dbReference type="Pfam" id="PF05977">
    <property type="entry name" value="MFS_3"/>
    <property type="match status" value="1"/>
</dbReference>
<dbReference type="PANTHER" id="PTHR23513">
    <property type="entry name" value="INTEGRAL MEMBRANE EFFLUX PROTEIN-RELATED"/>
    <property type="match status" value="1"/>
</dbReference>
<dbReference type="InterPro" id="IPR036259">
    <property type="entry name" value="MFS_trans_sf"/>
</dbReference>
<dbReference type="AlphaFoldDB" id="A8IN75"/>
<feature type="transmembrane region" description="Helical" evidence="8">
    <location>
        <begin position="176"/>
        <end position="201"/>
    </location>
</feature>
<evidence type="ECO:0000313" key="11">
    <source>
        <dbReference type="Proteomes" id="UP000000270"/>
    </source>
</evidence>
<keyword evidence="4 8" id="KW-0812">Transmembrane</keyword>
<feature type="transmembrane region" description="Helical" evidence="8">
    <location>
        <begin position="290"/>
        <end position="308"/>
    </location>
</feature>
<evidence type="ECO:0000256" key="5">
    <source>
        <dbReference type="ARBA" id="ARBA00022989"/>
    </source>
</evidence>
<evidence type="ECO:0000256" key="4">
    <source>
        <dbReference type="ARBA" id="ARBA00022692"/>
    </source>
</evidence>
<reference evidence="10 11" key="4">
    <citation type="journal article" date="2009" name="Appl. Environ. Microbiol.">
        <title>Comparative genome-wide transcriptional profiling of Azorhizobium caulinodans ORS571 grown under free-living and symbiotic conditions.</title>
        <authorList>
            <person name="Tsukada S."/>
            <person name="Aono T."/>
            <person name="Akiba N."/>
            <person name="Lee KB."/>
            <person name="Liu CT."/>
            <person name="Toyazaki H."/>
            <person name="Oyaizu H."/>
        </authorList>
    </citation>
    <scope>NUCLEOTIDE SEQUENCE [LARGE SCALE GENOMIC DNA]</scope>
    <source>
        <strain evidence="11">ATCC 43989 / DSM 5975 / JCM 20966 / LMG 6465 / NBRC 14845 / NCIMB 13405 / ORS 571</strain>
    </source>
</reference>
<dbReference type="InterPro" id="IPR010290">
    <property type="entry name" value="TM_effector"/>
</dbReference>
<dbReference type="CDD" id="cd06173">
    <property type="entry name" value="MFS_MefA_like"/>
    <property type="match status" value="1"/>
</dbReference>
<feature type="transmembrane region" description="Helical" evidence="8">
    <location>
        <begin position="405"/>
        <end position="426"/>
    </location>
</feature>
<reference evidence="10 11" key="1">
    <citation type="journal article" date="2007" name="Appl. Environ. Microbiol.">
        <title>Rhizobial factors required for stem nodule maturation and maintenance in Sesbania rostrata-Azorhizobium caulinodans ORS571 symbiosis.</title>
        <authorList>
            <person name="Suzuki S."/>
            <person name="Aono T."/>
            <person name="Lee KB."/>
            <person name="Suzuki T."/>
            <person name="Liu CT."/>
            <person name="Miwa H."/>
            <person name="Wakao S."/>
            <person name="Iki T."/>
            <person name="Oyaizu H."/>
        </authorList>
    </citation>
    <scope>NUCLEOTIDE SEQUENCE [LARGE SCALE GENOMIC DNA]</scope>
    <source>
        <strain evidence="11">ATCC 43989 / DSM 5975 / JCM 20966 / LMG 6465 / NBRC 14845 / NCIMB 13405 / ORS 571</strain>
    </source>
</reference>
<dbReference type="SUPFAM" id="SSF103473">
    <property type="entry name" value="MFS general substrate transporter"/>
    <property type="match status" value="1"/>
</dbReference>
<dbReference type="Gene3D" id="1.20.1250.20">
    <property type="entry name" value="MFS general substrate transporter like domains"/>
    <property type="match status" value="1"/>
</dbReference>
<evidence type="ECO:0000256" key="1">
    <source>
        <dbReference type="ARBA" id="ARBA00004651"/>
    </source>
</evidence>
<keyword evidence="6 8" id="KW-0472">Membrane</keyword>
<gene>
    <name evidence="10" type="ordered locus">AZC_3713</name>
</gene>
<organism evidence="10 11">
    <name type="scientific">Azorhizobium caulinodans (strain ATCC 43989 / DSM 5975 / JCM 20966 / LMG 6465 / NBRC 14845 / NCIMB 13405 / ORS 571)</name>
    <dbReference type="NCBI Taxonomy" id="438753"/>
    <lineage>
        <taxon>Bacteria</taxon>
        <taxon>Pseudomonadati</taxon>
        <taxon>Pseudomonadota</taxon>
        <taxon>Alphaproteobacteria</taxon>
        <taxon>Hyphomicrobiales</taxon>
        <taxon>Xanthobacteraceae</taxon>
        <taxon>Azorhizobium</taxon>
    </lineage>
</organism>
<feature type="transmembrane region" description="Helical" evidence="8">
    <location>
        <begin position="207"/>
        <end position="224"/>
    </location>
</feature>
<keyword evidence="5 8" id="KW-1133">Transmembrane helix</keyword>
<feature type="compositionally biased region" description="Basic residues" evidence="7">
    <location>
        <begin position="20"/>
        <end position="29"/>
    </location>
</feature>
<dbReference type="HOGENOM" id="CLU_034180_11_0_5"/>
<reference evidence="11" key="2">
    <citation type="submission" date="2007-04" db="EMBL/GenBank/DDBJ databases">
        <title>Complete genome sequence of the nitrogen-fixing bacterium Azorhizobium caulinodans ORS571.</title>
        <authorList>
            <person name="Lee K.B."/>
            <person name="Backer P.D."/>
            <person name="Aono T."/>
            <person name="Liu C.T."/>
            <person name="Suzuki S."/>
            <person name="Suzuki T."/>
            <person name="Kaneko T."/>
            <person name="Yamada M."/>
            <person name="Tabata S."/>
            <person name="Kupfer D.M."/>
            <person name="Najar F.Z."/>
            <person name="Wiley G.B."/>
            <person name="Roe B."/>
            <person name="Binnewies T."/>
            <person name="Ussery D."/>
            <person name="Vereecke D."/>
            <person name="Gevers D."/>
            <person name="Holsters M."/>
            <person name="Oyaizu H."/>
        </authorList>
    </citation>
    <scope>NUCLEOTIDE SEQUENCE [LARGE SCALE GENOMIC DNA]</scope>
    <source>
        <strain evidence="11">ATCC 43989 / DSM 5975 / JCM 20966 / LMG 6465 / NBRC 14845 / NCIMB 13405 / ORS 571</strain>
    </source>
</reference>
<evidence type="ECO:0000256" key="7">
    <source>
        <dbReference type="SAM" id="MobiDB-lite"/>
    </source>
</evidence>
<feature type="transmembrane region" description="Helical" evidence="8">
    <location>
        <begin position="113"/>
        <end position="131"/>
    </location>
</feature>
<dbReference type="GO" id="GO:0022857">
    <property type="term" value="F:transmembrane transporter activity"/>
    <property type="evidence" value="ECO:0007669"/>
    <property type="project" value="InterPro"/>
</dbReference>
<keyword evidence="11" id="KW-1185">Reference proteome</keyword>